<dbReference type="eggNOG" id="COG0365">
    <property type="taxonomic scope" value="Bacteria"/>
</dbReference>
<evidence type="ECO:0000259" key="2">
    <source>
        <dbReference type="Pfam" id="PF00501"/>
    </source>
</evidence>
<dbReference type="RefSeq" id="WP_025312917.1">
    <property type="nucleotide sequence ID" value="NZ_CP004372.1"/>
</dbReference>
<dbReference type="GO" id="GO:0044550">
    <property type="term" value="P:secondary metabolite biosynthetic process"/>
    <property type="evidence" value="ECO:0007669"/>
    <property type="project" value="TreeGrafter"/>
</dbReference>
<dbReference type="SUPFAM" id="SSF56801">
    <property type="entry name" value="Acetyl-CoA synthetase-like"/>
    <property type="match status" value="1"/>
</dbReference>
<dbReference type="OrthoDB" id="9803968at2"/>
<dbReference type="Proteomes" id="UP000019593">
    <property type="component" value="Chromosome"/>
</dbReference>
<feature type="domain" description="AMP-binding enzyme C-terminal" evidence="3">
    <location>
        <begin position="410"/>
        <end position="481"/>
    </location>
</feature>
<dbReference type="EMBL" id="CP004372">
    <property type="protein sequence ID" value="AHM05233.1"/>
    <property type="molecule type" value="Genomic_DNA"/>
</dbReference>
<name>W8RVC1_9RHOB</name>
<evidence type="ECO:0000256" key="1">
    <source>
        <dbReference type="ARBA" id="ARBA00022598"/>
    </source>
</evidence>
<protein>
    <submittedName>
        <fullName evidence="4">Acetyl-coenzyme A synthetase</fullName>
        <ecNumber evidence="4">6.2.1.1</ecNumber>
    </submittedName>
</protein>
<dbReference type="GO" id="GO:0003987">
    <property type="term" value="F:acetate-CoA ligase activity"/>
    <property type="evidence" value="ECO:0007669"/>
    <property type="project" value="UniProtKB-EC"/>
</dbReference>
<dbReference type="AlphaFoldDB" id="W8RVC1"/>
<dbReference type="PATRIC" id="fig|1294273.3.peg.2910"/>
<dbReference type="InterPro" id="IPR025110">
    <property type="entry name" value="AMP-bd_C"/>
</dbReference>
<keyword evidence="5" id="KW-1185">Reference proteome</keyword>
<accession>W8RVC1</accession>
<proteinExistence type="predicted"/>
<organism evidence="4 5">
    <name type="scientific">Roseicyclus elongatus DSM 19469</name>
    <dbReference type="NCBI Taxonomy" id="1294273"/>
    <lineage>
        <taxon>Bacteria</taxon>
        <taxon>Pseudomonadati</taxon>
        <taxon>Pseudomonadota</taxon>
        <taxon>Alphaproteobacteria</taxon>
        <taxon>Rhodobacterales</taxon>
        <taxon>Roseobacteraceae</taxon>
        <taxon>Roseicyclus</taxon>
    </lineage>
</organism>
<dbReference type="EC" id="6.2.1.1" evidence="4"/>
<dbReference type="HOGENOM" id="CLU_000022_59_10_5"/>
<dbReference type="Pfam" id="PF13193">
    <property type="entry name" value="AMP-binding_C"/>
    <property type="match status" value="1"/>
</dbReference>
<evidence type="ECO:0000259" key="3">
    <source>
        <dbReference type="Pfam" id="PF13193"/>
    </source>
</evidence>
<dbReference type="InterPro" id="IPR000873">
    <property type="entry name" value="AMP-dep_synth/lig_dom"/>
</dbReference>
<dbReference type="STRING" id="1294273.roselon_02948"/>
<feature type="domain" description="AMP-dependent synthetase/ligase" evidence="2">
    <location>
        <begin position="18"/>
        <end position="359"/>
    </location>
</feature>
<evidence type="ECO:0000313" key="4">
    <source>
        <dbReference type="EMBL" id="AHM05233.1"/>
    </source>
</evidence>
<keyword evidence="1 4" id="KW-0436">Ligase</keyword>
<reference evidence="4 5" key="1">
    <citation type="submission" date="2013-03" db="EMBL/GenBank/DDBJ databases">
        <authorList>
            <person name="Fiebig A."/>
            <person name="Goeker M."/>
            <person name="Klenk H.-P.P."/>
        </authorList>
    </citation>
    <scope>NUCLEOTIDE SEQUENCE [LARGE SCALE GENOMIC DNA]</scope>
    <source>
        <strain evidence="5">DSM 19469</strain>
    </source>
</reference>
<dbReference type="Gene3D" id="3.30.300.30">
    <property type="match status" value="1"/>
</dbReference>
<sequence>MTDPCPAPFNLAHYVLGQADRLPDKVALAVLGPARAERWSYARLDRAVRGMAGGLLAHGFRPGDRLLLRLGNTPEFPVAFLGAIAAGLVPVPTAAVLTSGEITKLAEVIAPAGILAGDGVALPEGFSGPVLRDLAPLMTHAPADHVMGDPERLAYLVFTSGSGGTPKAVAHAHRAIWARRMMHQGWYGLREDDRLLHAGAFNWTFTLGTGLLDPWSVGATALIPAPGLEPAALPLLLKRHDATILAAAPGIFRKLLATDVPVRLPKLRHGLSAGEKLPEALRQRWMAATGTAVHEALGMSECSTFISGSPARPAPQGTLGHAQAGRRVAVLNETGQAVAEGDTGILAIHRDDPGLMLGYQQPDGSLDLPLTGDWFLTGDMVEQRGDGAFTYHGRRDDLITAGGFRVSPLEIEAAFQHAPGVQECAALALSPKADTTIVALAFVGDATEDRLRDLAAASLARYKQPRTFIRLPALPRNPNGKLDRRALRARVEEAS</sequence>
<dbReference type="PANTHER" id="PTHR43352:SF1">
    <property type="entry name" value="ANTHRANILATE--COA LIGASE"/>
    <property type="match status" value="1"/>
</dbReference>
<dbReference type="Pfam" id="PF00501">
    <property type="entry name" value="AMP-binding"/>
    <property type="match status" value="1"/>
</dbReference>
<dbReference type="InterPro" id="IPR042099">
    <property type="entry name" value="ANL_N_sf"/>
</dbReference>
<dbReference type="Gene3D" id="3.40.50.12780">
    <property type="entry name" value="N-terminal domain of ligase-like"/>
    <property type="match status" value="1"/>
</dbReference>
<dbReference type="KEGG" id="red:roselon_02948"/>
<dbReference type="InterPro" id="IPR045851">
    <property type="entry name" value="AMP-bd_C_sf"/>
</dbReference>
<dbReference type="PANTHER" id="PTHR43352">
    <property type="entry name" value="ACETYL-COA SYNTHETASE"/>
    <property type="match status" value="1"/>
</dbReference>
<gene>
    <name evidence="4" type="ORF">roselon_02948</name>
</gene>
<evidence type="ECO:0000313" key="5">
    <source>
        <dbReference type="Proteomes" id="UP000019593"/>
    </source>
</evidence>